<keyword evidence="3" id="KW-1185">Reference proteome</keyword>
<dbReference type="AlphaFoldDB" id="A0ABD1XIQ8"/>
<comment type="caution">
    <text evidence="2">The sequence shown here is derived from an EMBL/GenBank/DDBJ whole genome shotgun (WGS) entry which is preliminary data.</text>
</comment>
<feature type="region of interest" description="Disordered" evidence="1">
    <location>
        <begin position="119"/>
        <end position="157"/>
    </location>
</feature>
<feature type="compositionally biased region" description="Polar residues" evidence="1">
    <location>
        <begin position="127"/>
        <end position="149"/>
    </location>
</feature>
<evidence type="ECO:0000256" key="1">
    <source>
        <dbReference type="SAM" id="MobiDB-lite"/>
    </source>
</evidence>
<accession>A0ABD1XIQ8</accession>
<organism evidence="2 3">
    <name type="scientific">Riccia fluitans</name>
    <dbReference type="NCBI Taxonomy" id="41844"/>
    <lineage>
        <taxon>Eukaryota</taxon>
        <taxon>Viridiplantae</taxon>
        <taxon>Streptophyta</taxon>
        <taxon>Embryophyta</taxon>
        <taxon>Marchantiophyta</taxon>
        <taxon>Marchantiopsida</taxon>
        <taxon>Marchantiidae</taxon>
        <taxon>Marchantiales</taxon>
        <taxon>Ricciaceae</taxon>
        <taxon>Riccia</taxon>
    </lineage>
</organism>
<protein>
    <submittedName>
        <fullName evidence="2">Uncharacterized protein</fullName>
    </submittedName>
</protein>
<dbReference type="EMBL" id="JBHFFA010000008">
    <property type="protein sequence ID" value="KAL2607423.1"/>
    <property type="molecule type" value="Genomic_DNA"/>
</dbReference>
<proteinExistence type="predicted"/>
<name>A0ABD1XIQ8_9MARC</name>
<evidence type="ECO:0000313" key="2">
    <source>
        <dbReference type="EMBL" id="KAL2607423.1"/>
    </source>
</evidence>
<reference evidence="2 3" key="1">
    <citation type="submission" date="2024-09" db="EMBL/GenBank/DDBJ databases">
        <title>Chromosome-scale assembly of Riccia fluitans.</title>
        <authorList>
            <person name="Paukszto L."/>
            <person name="Sawicki J."/>
            <person name="Karawczyk K."/>
            <person name="Piernik-Szablinska J."/>
            <person name="Szczecinska M."/>
            <person name="Mazdziarz M."/>
        </authorList>
    </citation>
    <scope>NUCLEOTIDE SEQUENCE [LARGE SCALE GENOMIC DNA]</scope>
    <source>
        <strain evidence="2">Rf_01</strain>
        <tissue evidence="2">Aerial parts of the thallus</tissue>
    </source>
</reference>
<gene>
    <name evidence="2" type="ORF">R1flu_025996</name>
</gene>
<evidence type="ECO:0000313" key="3">
    <source>
        <dbReference type="Proteomes" id="UP001605036"/>
    </source>
</evidence>
<dbReference type="Proteomes" id="UP001605036">
    <property type="component" value="Unassembled WGS sequence"/>
</dbReference>
<sequence length="174" mass="19892">MEDPEFSQLILGRTWQKGTRAIIDMDDEAQPVEWNFADGFIDEDENQFLDDQPYIVPVAEVNLVPLTDEEKRKELRKYLKSIKRKMMLGAPPQVPAYPEEMNFREDQFRILDTPRQIDETPAEQAVQEKTSSTGPGLVRTSQSRSTSEPKTGRRLYELGRPCPARAAAICESFA</sequence>